<dbReference type="Pfam" id="PF04438">
    <property type="entry name" value="zf-HIT"/>
    <property type="match status" value="1"/>
</dbReference>
<dbReference type="Proteomes" id="UP000829291">
    <property type="component" value="Chromosome 5"/>
</dbReference>
<protein>
    <submittedName>
        <fullName evidence="4 5">INO80 complex subunit B</fullName>
    </submittedName>
</protein>
<dbReference type="OrthoDB" id="2021186at2759"/>
<keyword evidence="3" id="KW-1185">Reference proteome</keyword>
<sequence length="319" mass="35740">MGKPKEMSTDEEINIDTSDVLPQKKHKKHKHRKHKKRKLAQEDIDELMNAAAQDADRKKAIRLKVKKEGEKISVDKIRDKTVKPPIVAVPGPSTSTSPKAASKKKVSKGNKGKESGTSSEEERWLDAIESGKLEEVDDELKKIKPKDPKLMTARQRAMFERKTDTEPSSSVEQLMSLPSGYKEKVMTAEAIQKAALKSQKRKQLADEKREKDKKKTMERLLKKQESKASKILGKGKPSRRQVPLVSYRITLEGSSISLPPGEEFPLPSTRQEQPTSVILCGVNSCKNPKKYSCSKTGIPLCSLECYKANISSHLRLVTT</sequence>
<evidence type="ECO:0000313" key="5">
    <source>
        <dbReference type="RefSeq" id="XP_046595798.1"/>
    </source>
</evidence>
<dbReference type="KEGG" id="nlo:107217330"/>
<dbReference type="FunCoup" id="A0A6J0B7Z4">
    <property type="interactions" value="134"/>
</dbReference>
<feature type="compositionally biased region" description="Basic residues" evidence="1">
    <location>
        <begin position="101"/>
        <end position="110"/>
    </location>
</feature>
<dbReference type="AlphaFoldDB" id="A0A6J0B7Z4"/>
<feature type="region of interest" description="Disordered" evidence="1">
    <location>
        <begin position="196"/>
        <end position="237"/>
    </location>
</feature>
<feature type="region of interest" description="Disordered" evidence="1">
    <location>
        <begin position="83"/>
        <end position="126"/>
    </location>
</feature>
<feature type="region of interest" description="Disordered" evidence="1">
    <location>
        <begin position="1"/>
        <end position="42"/>
    </location>
</feature>
<reference evidence="4" key="1">
    <citation type="submission" date="2025-04" db="UniProtKB">
        <authorList>
            <consortium name="RefSeq"/>
        </authorList>
    </citation>
    <scope>IDENTIFICATION</scope>
    <source>
        <tissue evidence="5">Thorax and Abdomen</tissue>
        <tissue evidence="4">Whole body</tissue>
    </source>
</reference>
<dbReference type="RefSeq" id="XP_046595798.1">
    <property type="nucleotide sequence ID" value="XM_046739842.1"/>
</dbReference>
<gene>
    <name evidence="4 5" type="primary">LOC107217330</name>
</gene>
<proteinExistence type="predicted"/>
<evidence type="ECO:0000259" key="2">
    <source>
        <dbReference type="SMART" id="SM01406"/>
    </source>
</evidence>
<accession>A0A6J0B7Z4</accession>
<dbReference type="Gene3D" id="3.30.60.190">
    <property type="match status" value="1"/>
</dbReference>
<dbReference type="GO" id="GO:0006338">
    <property type="term" value="P:chromatin remodeling"/>
    <property type="evidence" value="ECO:0007669"/>
    <property type="project" value="InterPro"/>
</dbReference>
<organism evidence="3 4">
    <name type="scientific">Neodiprion lecontei</name>
    <name type="common">Redheaded pine sawfly</name>
    <dbReference type="NCBI Taxonomy" id="441921"/>
    <lineage>
        <taxon>Eukaryota</taxon>
        <taxon>Metazoa</taxon>
        <taxon>Ecdysozoa</taxon>
        <taxon>Arthropoda</taxon>
        <taxon>Hexapoda</taxon>
        <taxon>Insecta</taxon>
        <taxon>Pterygota</taxon>
        <taxon>Neoptera</taxon>
        <taxon>Endopterygota</taxon>
        <taxon>Hymenoptera</taxon>
        <taxon>Tenthredinoidea</taxon>
        <taxon>Diprionidae</taxon>
        <taxon>Diprioninae</taxon>
        <taxon>Neodiprion</taxon>
    </lineage>
</organism>
<dbReference type="InterPro" id="IPR006880">
    <property type="entry name" value="INO80B_C"/>
</dbReference>
<evidence type="ECO:0000313" key="3">
    <source>
        <dbReference type="Proteomes" id="UP000829291"/>
    </source>
</evidence>
<dbReference type="InParanoid" id="A0A6J0B7Z4"/>
<dbReference type="InterPro" id="IPR007529">
    <property type="entry name" value="Znf_HIT"/>
</dbReference>
<feature type="compositionally biased region" description="Low complexity" evidence="1">
    <location>
        <begin position="91"/>
        <end position="100"/>
    </location>
</feature>
<dbReference type="RefSeq" id="XP_015510312.1">
    <property type="nucleotide sequence ID" value="XM_015654826.1"/>
</dbReference>
<dbReference type="GeneID" id="107217330"/>
<dbReference type="PANTHER" id="PTHR21561:SF12">
    <property type="entry name" value="INO80 COMPLEX SUBUNIT B"/>
    <property type="match status" value="1"/>
</dbReference>
<feature type="compositionally biased region" description="Basic residues" evidence="1">
    <location>
        <begin position="23"/>
        <end position="38"/>
    </location>
</feature>
<dbReference type="PANTHER" id="PTHR21561">
    <property type="entry name" value="INO80 COMPLEX SUBUNIT B"/>
    <property type="match status" value="1"/>
</dbReference>
<evidence type="ECO:0000256" key="1">
    <source>
        <dbReference type="SAM" id="MobiDB-lite"/>
    </source>
</evidence>
<dbReference type="InterPro" id="IPR029523">
    <property type="entry name" value="INO80B/Ies2"/>
</dbReference>
<feature type="domain" description="INO80 complex subunit B-like conserved region" evidence="2">
    <location>
        <begin position="189"/>
        <end position="262"/>
    </location>
</feature>
<evidence type="ECO:0000313" key="4">
    <source>
        <dbReference type="RefSeq" id="XP_015510312.1"/>
    </source>
</evidence>
<feature type="compositionally biased region" description="Basic and acidic residues" evidence="1">
    <location>
        <begin position="203"/>
        <end position="228"/>
    </location>
</feature>
<dbReference type="CDD" id="cd23021">
    <property type="entry name" value="zf-HIT_IN80B"/>
    <property type="match status" value="1"/>
</dbReference>
<dbReference type="GO" id="GO:0031011">
    <property type="term" value="C:Ino80 complex"/>
    <property type="evidence" value="ECO:0007669"/>
    <property type="project" value="InterPro"/>
</dbReference>
<dbReference type="SMART" id="SM01406">
    <property type="entry name" value="PAPA-1"/>
    <property type="match status" value="1"/>
</dbReference>
<name>A0A6J0B7Z4_NEOLC</name>